<dbReference type="InterPro" id="IPR036759">
    <property type="entry name" value="TPK_catalytic_sf"/>
</dbReference>
<dbReference type="SMART" id="SM00983">
    <property type="entry name" value="TPK_B1_binding"/>
    <property type="match status" value="1"/>
</dbReference>
<gene>
    <name evidence="7" type="ORF">MOZ60_03265</name>
</gene>
<dbReference type="GO" id="GO:0005524">
    <property type="term" value="F:ATP binding"/>
    <property type="evidence" value="ECO:0007669"/>
    <property type="project" value="UniProtKB-KW"/>
</dbReference>
<dbReference type="InterPro" id="IPR036371">
    <property type="entry name" value="TPK_B1-bd_sf"/>
</dbReference>
<dbReference type="NCBIfam" id="TIGR01378">
    <property type="entry name" value="thi_PPkinase"/>
    <property type="match status" value="1"/>
</dbReference>
<proteinExistence type="predicted"/>
<organism evidence="7 8">
    <name type="scientific">Grylomicrobium aquisgranensis</name>
    <dbReference type="NCBI Taxonomy" id="2926318"/>
    <lineage>
        <taxon>Bacteria</taxon>
        <taxon>Bacillati</taxon>
        <taxon>Bacillota</taxon>
        <taxon>Erysipelotrichia</taxon>
        <taxon>Erysipelotrichales</taxon>
        <taxon>Erysipelotrichaceae</taxon>
        <taxon>Grylomicrobium</taxon>
    </lineage>
</organism>
<dbReference type="CDD" id="cd07995">
    <property type="entry name" value="TPK"/>
    <property type="match status" value="1"/>
</dbReference>
<dbReference type="GO" id="GO:0016301">
    <property type="term" value="F:kinase activity"/>
    <property type="evidence" value="ECO:0007669"/>
    <property type="project" value="UniProtKB-KW"/>
</dbReference>
<dbReference type="GO" id="GO:0009229">
    <property type="term" value="P:thiamine diphosphate biosynthetic process"/>
    <property type="evidence" value="ECO:0007669"/>
    <property type="project" value="InterPro"/>
</dbReference>
<name>A0AB35U2P6_9FIRM</name>
<keyword evidence="1 7" id="KW-0808">Transferase</keyword>
<evidence type="ECO:0000256" key="1">
    <source>
        <dbReference type="ARBA" id="ARBA00022679"/>
    </source>
</evidence>
<dbReference type="EC" id="2.7.6.2" evidence="5"/>
<evidence type="ECO:0000256" key="4">
    <source>
        <dbReference type="ARBA" id="ARBA00022840"/>
    </source>
</evidence>
<dbReference type="Pfam" id="PF04265">
    <property type="entry name" value="TPK_B1_binding"/>
    <property type="match status" value="1"/>
</dbReference>
<dbReference type="PANTHER" id="PTHR41299:SF1">
    <property type="entry name" value="THIAMINE PYROPHOSPHOKINASE"/>
    <property type="match status" value="1"/>
</dbReference>
<comment type="caution">
    <text evidence="7">The sequence shown here is derived from an EMBL/GenBank/DDBJ whole genome shotgun (WGS) entry which is preliminary data.</text>
</comment>
<dbReference type="InterPro" id="IPR007371">
    <property type="entry name" value="TPK_catalytic"/>
</dbReference>
<evidence type="ECO:0000313" key="7">
    <source>
        <dbReference type="EMBL" id="MDX8419110.1"/>
    </source>
</evidence>
<evidence type="ECO:0000313" key="8">
    <source>
        <dbReference type="Proteomes" id="UP001286174"/>
    </source>
</evidence>
<dbReference type="InterPro" id="IPR006282">
    <property type="entry name" value="Thi_PPkinase"/>
</dbReference>
<dbReference type="RefSeq" id="WP_370595632.1">
    <property type="nucleotide sequence ID" value="NZ_JALBUR010000005.1"/>
</dbReference>
<dbReference type="AlphaFoldDB" id="A0AB35U2P6"/>
<dbReference type="PANTHER" id="PTHR41299">
    <property type="entry name" value="THIAMINE PYROPHOSPHOKINASE"/>
    <property type="match status" value="1"/>
</dbReference>
<dbReference type="Gene3D" id="3.40.50.10240">
    <property type="entry name" value="Thiamin pyrophosphokinase, catalytic domain"/>
    <property type="match status" value="1"/>
</dbReference>
<keyword evidence="4" id="KW-0067">ATP-binding</keyword>
<keyword evidence="3" id="KW-0418">Kinase</keyword>
<accession>A0AB35U2P6</accession>
<dbReference type="InterPro" id="IPR007373">
    <property type="entry name" value="Thiamin_PyroPKinase_B1-bd"/>
</dbReference>
<dbReference type="SUPFAM" id="SSF63862">
    <property type="entry name" value="Thiamin pyrophosphokinase, substrate-binding domain"/>
    <property type="match status" value="1"/>
</dbReference>
<evidence type="ECO:0000256" key="3">
    <source>
        <dbReference type="ARBA" id="ARBA00022777"/>
    </source>
</evidence>
<keyword evidence="2" id="KW-0547">Nucleotide-binding</keyword>
<dbReference type="SUPFAM" id="SSF63999">
    <property type="entry name" value="Thiamin pyrophosphokinase, catalytic domain"/>
    <property type="match status" value="1"/>
</dbReference>
<protein>
    <recommendedName>
        <fullName evidence="5">Thiamine diphosphokinase</fullName>
        <ecNumber evidence="5">2.7.6.2</ecNumber>
    </recommendedName>
</protein>
<evidence type="ECO:0000256" key="5">
    <source>
        <dbReference type="NCBIfam" id="TIGR01378"/>
    </source>
</evidence>
<dbReference type="Pfam" id="PF04263">
    <property type="entry name" value="TPK_catalytic"/>
    <property type="match status" value="1"/>
</dbReference>
<dbReference type="GO" id="GO:0004788">
    <property type="term" value="F:thiamine diphosphokinase activity"/>
    <property type="evidence" value="ECO:0007669"/>
    <property type="project" value="UniProtKB-UniRule"/>
</dbReference>
<sequence>MKKVLIALKLADQLPAEKADLIGCDKGALTLAQQHRHMVCAVGDFDSVREEDISLIAQWCDQIIRLNPIKDDSDSEHAVKTAIDLGYDHIVMCGAFGGRADHALVNLRLLWKYKDCLELWDAENDAYVIGPGRYEISKNGYDYISFFTWEDAAVTLSGFKYPLTDRTLTPSDLYTVSNEILKDEGIVEVKRGHVMVLQCKD</sequence>
<reference evidence="7 8" key="1">
    <citation type="submission" date="2022-03" db="EMBL/GenBank/DDBJ databases">
        <title>Novel taxa within the pig intestine.</title>
        <authorList>
            <person name="Wylensek D."/>
            <person name="Bishof K."/>
            <person name="Afrizal A."/>
            <person name="Clavel T."/>
        </authorList>
    </citation>
    <scope>NUCLEOTIDE SEQUENCE [LARGE SCALE GENOMIC DNA]</scope>
    <source>
        <strain evidence="7 8">CLA-KB-P133</strain>
    </source>
</reference>
<dbReference type="InterPro" id="IPR053149">
    <property type="entry name" value="TPK"/>
</dbReference>
<dbReference type="Proteomes" id="UP001286174">
    <property type="component" value="Unassembled WGS sequence"/>
</dbReference>
<dbReference type="EMBL" id="JALBUR010000005">
    <property type="protein sequence ID" value="MDX8419110.1"/>
    <property type="molecule type" value="Genomic_DNA"/>
</dbReference>
<keyword evidence="8" id="KW-1185">Reference proteome</keyword>
<evidence type="ECO:0000259" key="6">
    <source>
        <dbReference type="SMART" id="SM00983"/>
    </source>
</evidence>
<dbReference type="GO" id="GO:0030975">
    <property type="term" value="F:thiamine binding"/>
    <property type="evidence" value="ECO:0007669"/>
    <property type="project" value="InterPro"/>
</dbReference>
<dbReference type="GO" id="GO:0006772">
    <property type="term" value="P:thiamine metabolic process"/>
    <property type="evidence" value="ECO:0007669"/>
    <property type="project" value="UniProtKB-UniRule"/>
</dbReference>
<feature type="domain" description="Thiamin pyrophosphokinase thiamin-binding" evidence="6">
    <location>
        <begin position="132"/>
        <end position="195"/>
    </location>
</feature>
<evidence type="ECO:0000256" key="2">
    <source>
        <dbReference type="ARBA" id="ARBA00022741"/>
    </source>
</evidence>